<feature type="compositionally biased region" description="Low complexity" evidence="1">
    <location>
        <begin position="767"/>
        <end position="778"/>
    </location>
</feature>
<evidence type="ECO:0000256" key="1">
    <source>
        <dbReference type="SAM" id="MobiDB-lite"/>
    </source>
</evidence>
<sequence>MGIALSLNYSNITPHFDFGIWKVSKAIHKSTNRPVSLWIIDYAIMKERERNKKNRRHYIQFLMEALQNQQKIQHLNILKVIEVQSAKKKIGFSSEQIETNLTLSGNNKYTRDESIYIAQQISITMRYVHDVLHNAFMGIYPENIFLNSHFTLKLGMFIHSSPIQTDLSRITDPFIPFAPGSIFHVPCNWSAPEVVRGENFTSRSEIYMFGLLSIYIFTGQTPSKTSSSANVDIKGPLELCNSVPEEFRDLITNCVTNDPASRPNFDSITADDAFSSLVAKIFQYIEIIREKSDRDLFNFFKGLKSSINVFSDRIIKQKFMPIFIFYVRKDLRFSYALVPIFFKCITKYNEREYVENVLRPIKPVLTQFDNPKVSALLLDYLGMLIKRVPSEYHEELIFPIVFSCLKSSDLNIIMSALQTIPILLNIMKVDYIKSDTVPNLLKLAEVSQIPDVVILVVNLITLAMTKTGSEYIAETAFPVLKGVWLRLRWPKLADGLADLVQLCDVPVELLFTTTLQMSLLIISNSKVSPLTHARMILFVQNALQKISKQYKISNADFESASKYVVPMPASTEKKLGDILEEEEDDDDESNEAVQSMQLNFLNTTLNLANDNSTHHQNPISNQINSQTQQNPSGTFNASPSSSAQKPPNPYSNKGQSSSFQQPNFDPFVAPLPSQQNQNQGNPYLSQSTENAPFISSGQPQSQARNQAQSRNFQFTMQPGQVKKTSSAASFQNQQLQMQHNSSFDIFNQPQRAQNSSSLDVFRTVENQSQSQQEPQPKQMTYQPFNQAQNQQQQQQSSYTSPVNPYENNGIF</sequence>
<dbReference type="Gene3D" id="1.25.10.10">
    <property type="entry name" value="Leucine-rich Repeat Variant"/>
    <property type="match status" value="1"/>
</dbReference>
<dbReference type="InterPro" id="IPR016024">
    <property type="entry name" value="ARM-type_fold"/>
</dbReference>
<dbReference type="PANTHER" id="PTHR12984">
    <property type="entry name" value="SCY1-RELATED S/T PROTEIN KINASE-LIKE"/>
    <property type="match status" value="1"/>
</dbReference>
<feature type="compositionally biased region" description="Polar residues" evidence="1">
    <location>
        <begin position="672"/>
        <end position="707"/>
    </location>
</feature>
<dbReference type="Gene3D" id="1.10.510.10">
    <property type="entry name" value="Transferase(Phosphotransferase) domain 1"/>
    <property type="match status" value="1"/>
</dbReference>
<accession>A0ABR2GW67</accession>
<organism evidence="3 4">
    <name type="scientific">Tritrichomonas musculus</name>
    <dbReference type="NCBI Taxonomy" id="1915356"/>
    <lineage>
        <taxon>Eukaryota</taxon>
        <taxon>Metamonada</taxon>
        <taxon>Parabasalia</taxon>
        <taxon>Tritrichomonadida</taxon>
        <taxon>Tritrichomonadidae</taxon>
        <taxon>Tritrichomonas</taxon>
    </lineage>
</organism>
<dbReference type="InterPro" id="IPR011989">
    <property type="entry name" value="ARM-like"/>
</dbReference>
<feature type="compositionally biased region" description="Low complexity" evidence="1">
    <location>
        <begin position="608"/>
        <end position="632"/>
    </location>
</feature>
<dbReference type="InterPro" id="IPR011009">
    <property type="entry name" value="Kinase-like_dom_sf"/>
</dbReference>
<comment type="caution">
    <text evidence="3">The sequence shown here is derived from an EMBL/GenBank/DDBJ whole genome shotgun (WGS) entry which is preliminary data.</text>
</comment>
<dbReference type="PANTHER" id="PTHR12984:SF6">
    <property type="entry name" value="SCY1-LIKE PROTEIN 2"/>
    <property type="match status" value="1"/>
</dbReference>
<dbReference type="InterPro" id="IPR051177">
    <property type="entry name" value="CIK-Related_Protein"/>
</dbReference>
<protein>
    <recommendedName>
        <fullName evidence="2">Protein kinase domain-containing protein</fullName>
    </recommendedName>
</protein>
<dbReference type="InterPro" id="IPR000719">
    <property type="entry name" value="Prot_kinase_dom"/>
</dbReference>
<evidence type="ECO:0000313" key="3">
    <source>
        <dbReference type="EMBL" id="KAK8838185.1"/>
    </source>
</evidence>
<dbReference type="Pfam" id="PF00069">
    <property type="entry name" value="Pkinase"/>
    <property type="match status" value="1"/>
</dbReference>
<feature type="compositionally biased region" description="Polar residues" evidence="1">
    <location>
        <begin position="633"/>
        <end position="663"/>
    </location>
</feature>
<evidence type="ECO:0000259" key="2">
    <source>
        <dbReference type="PROSITE" id="PS50011"/>
    </source>
</evidence>
<proteinExistence type="predicted"/>
<name>A0ABR2GW67_9EUKA</name>
<dbReference type="SMART" id="SM00220">
    <property type="entry name" value="S_TKc"/>
    <property type="match status" value="1"/>
</dbReference>
<evidence type="ECO:0000313" key="4">
    <source>
        <dbReference type="Proteomes" id="UP001470230"/>
    </source>
</evidence>
<feature type="compositionally biased region" description="Polar residues" evidence="1">
    <location>
        <begin position="796"/>
        <end position="811"/>
    </location>
</feature>
<keyword evidence="4" id="KW-1185">Reference proteome</keyword>
<dbReference type="Proteomes" id="UP001470230">
    <property type="component" value="Unassembled WGS sequence"/>
</dbReference>
<feature type="region of interest" description="Disordered" evidence="1">
    <location>
        <begin position="752"/>
        <end position="811"/>
    </location>
</feature>
<feature type="compositionally biased region" description="Low complexity" evidence="1">
    <location>
        <begin position="785"/>
        <end position="795"/>
    </location>
</feature>
<dbReference type="EMBL" id="JAPFFF010000056">
    <property type="protein sequence ID" value="KAK8838185.1"/>
    <property type="molecule type" value="Genomic_DNA"/>
</dbReference>
<feature type="region of interest" description="Disordered" evidence="1">
    <location>
        <begin position="608"/>
        <end position="707"/>
    </location>
</feature>
<dbReference type="SUPFAM" id="SSF48371">
    <property type="entry name" value="ARM repeat"/>
    <property type="match status" value="1"/>
</dbReference>
<reference evidence="3 4" key="1">
    <citation type="submission" date="2024-04" db="EMBL/GenBank/DDBJ databases">
        <title>Tritrichomonas musculus Genome.</title>
        <authorList>
            <person name="Alves-Ferreira E."/>
            <person name="Grigg M."/>
            <person name="Lorenzi H."/>
            <person name="Galac M."/>
        </authorList>
    </citation>
    <scope>NUCLEOTIDE SEQUENCE [LARGE SCALE GENOMIC DNA]</scope>
    <source>
        <strain evidence="3 4">EAF2021</strain>
    </source>
</reference>
<feature type="domain" description="Protein kinase" evidence="2">
    <location>
        <begin position="9"/>
        <end position="274"/>
    </location>
</feature>
<dbReference type="PROSITE" id="PS50011">
    <property type="entry name" value="PROTEIN_KINASE_DOM"/>
    <property type="match status" value="1"/>
</dbReference>
<gene>
    <name evidence="3" type="ORF">M9Y10_035603</name>
</gene>
<dbReference type="SUPFAM" id="SSF56112">
    <property type="entry name" value="Protein kinase-like (PK-like)"/>
    <property type="match status" value="1"/>
</dbReference>